<proteinExistence type="predicted"/>
<comment type="caution">
    <text evidence="2">The sequence shown here is derived from an EMBL/GenBank/DDBJ whole genome shotgun (WGS) entry which is preliminary data.</text>
</comment>
<feature type="compositionally biased region" description="Polar residues" evidence="1">
    <location>
        <begin position="361"/>
        <end position="378"/>
    </location>
</feature>
<sequence length="907" mass="95410">MSDGSSAGTPLAEDADPRPQVKGLRPEAVGKLLIFLQAKSDGQGADKAKALIWRCAAEGRPVGQLGVLSVPEVAEAVGQFDRLQTQRAVATTEPVQHFLLTDGEDEGEAGDSTGSTGDIRTSSRFVRGAKDGRKGNRTSNRNGQPGREARDTQVAVVPLDQAVIPRPWSEEQRRKHKEKALVPKMRSDLVKEPRLSGRAGEPEKAPERPELVKELTSYLRSQSPTRRASAKEALRNAVKNNWRIAGISTLTSAEVEKAISLSSEGRCRPDVLPVPDSSYSQAGRAQGTLALTNSSATSTDWRNHTSYGSRDAGSGDWKRAYSGGASSIEGSWSRVVDALRCEAHSHSQRYYVHGFQEGLQSPFPSGESHQSWHQAYNSTGGGRTAMPALPAPEQAAAASGAGKPGSVWQWPSPPATSSSWWSNSWASAGSGSWSSSGGWGSSPDNEDPARNWTAKAKPEAESQSLAGGWGSSPDSEDPARNWTANAKSAAESPSLAGGWGSSPDNEDPARNWTAKAKPEAESQSLAGGWGSSPDSEDPARNWTANAKSAAESPSLAGGWGSSPDNEDPARNWTAKAKPEAESQSLAGGWGSSPDSEDPARNWTANAKSAAESPSLAGGWGSSPDNEDPARNWTAKAKPEAESQSLAGGWGSSPDSEDPARNWTANAKSAAESPSLAGRWGSSPDSEDPARNWTAKAKSSNAGASWGQSGSGEYDWASGARSWLPETAEKPSEVASTASERPGFDPWSSQVDSAASAPPAASTLAFPVPMVQTVQKMVEVPMVGNTTQGGQREVVVNLDTIRQEQPTEYSQEVVQGPPLPTEYHQGETIVQHHQQPAPTYAAPAMTYAAPAATYAAPAMTYGAPATTYGMPATTYGMPATTYGTSATTYAAPATTYGAGGYPAPTYYN</sequence>
<evidence type="ECO:0000313" key="3">
    <source>
        <dbReference type="Proteomes" id="UP000626109"/>
    </source>
</evidence>
<dbReference type="EMBL" id="CAJNNW010025176">
    <property type="protein sequence ID" value="CAE8676005.1"/>
    <property type="molecule type" value="Genomic_DNA"/>
</dbReference>
<feature type="region of interest" description="Disordered" evidence="1">
    <location>
        <begin position="361"/>
        <end position="753"/>
    </location>
</feature>
<protein>
    <submittedName>
        <fullName evidence="2">Uncharacterized protein</fullName>
    </submittedName>
</protein>
<name>A0A813JIJ2_POLGL</name>
<evidence type="ECO:0000256" key="1">
    <source>
        <dbReference type="SAM" id="MobiDB-lite"/>
    </source>
</evidence>
<organism evidence="2 3">
    <name type="scientific">Polarella glacialis</name>
    <name type="common">Dinoflagellate</name>
    <dbReference type="NCBI Taxonomy" id="89957"/>
    <lineage>
        <taxon>Eukaryota</taxon>
        <taxon>Sar</taxon>
        <taxon>Alveolata</taxon>
        <taxon>Dinophyceae</taxon>
        <taxon>Suessiales</taxon>
        <taxon>Suessiaceae</taxon>
        <taxon>Polarella</taxon>
    </lineage>
</organism>
<dbReference type="Proteomes" id="UP000626109">
    <property type="component" value="Unassembled WGS sequence"/>
</dbReference>
<feature type="compositionally biased region" description="Low complexity" evidence="1">
    <location>
        <begin position="385"/>
        <end position="405"/>
    </location>
</feature>
<gene>
    <name evidence="2" type="ORF">PGLA2088_LOCUS19659</name>
</gene>
<feature type="region of interest" description="Disordered" evidence="1">
    <location>
        <begin position="290"/>
        <end position="316"/>
    </location>
</feature>
<evidence type="ECO:0000313" key="2">
    <source>
        <dbReference type="EMBL" id="CAE8676005.1"/>
    </source>
</evidence>
<feature type="region of interest" description="Disordered" evidence="1">
    <location>
        <begin position="99"/>
        <end position="157"/>
    </location>
</feature>
<feature type="region of interest" description="Disordered" evidence="1">
    <location>
        <begin position="1"/>
        <end position="23"/>
    </location>
</feature>
<feature type="compositionally biased region" description="Low complexity" evidence="1">
    <location>
        <begin position="290"/>
        <end position="299"/>
    </location>
</feature>
<reference evidence="2" key="1">
    <citation type="submission" date="2021-02" db="EMBL/GenBank/DDBJ databases">
        <authorList>
            <person name="Dougan E. K."/>
            <person name="Rhodes N."/>
            <person name="Thang M."/>
            <person name="Chan C."/>
        </authorList>
    </citation>
    <scope>NUCLEOTIDE SEQUENCE</scope>
</reference>
<dbReference type="AlphaFoldDB" id="A0A813JIJ2"/>
<accession>A0A813JIJ2</accession>
<feature type="compositionally biased region" description="Low complexity" evidence="1">
    <location>
        <begin position="415"/>
        <end position="436"/>
    </location>
</feature>
<feature type="compositionally biased region" description="Polar residues" evidence="1">
    <location>
        <begin position="112"/>
        <end position="124"/>
    </location>
</feature>
<feature type="compositionally biased region" description="Polar residues" evidence="1">
    <location>
        <begin position="696"/>
        <end position="707"/>
    </location>
</feature>